<dbReference type="STRING" id="872965.SE16_07875"/>
<comment type="caution">
    <text evidence="1">The sequence shown here is derived from an EMBL/GenBank/DDBJ whole genome shotgun (WGS) entry which is preliminary data.</text>
</comment>
<accession>A0A0M8KAA2</accession>
<evidence type="ECO:0000313" key="1">
    <source>
        <dbReference type="EMBL" id="GAP63496.1"/>
    </source>
</evidence>
<keyword evidence="2" id="KW-1185">Reference proteome</keyword>
<gene>
    <name evidence="1" type="ORF">ARMA_1919</name>
</gene>
<dbReference type="AlphaFoldDB" id="A0A0M8KAA2"/>
<reference evidence="2" key="2">
    <citation type="submission" date="2015-08" db="EMBL/GenBank/DDBJ databases">
        <title>Draft Genome Sequence of a Heterotrophic Facultative Anaerobic Bacterium Ardenticatena maritima Strain 110S.</title>
        <authorList>
            <person name="Kawaichi S."/>
            <person name="Yoshida T."/>
            <person name="Sako Y."/>
            <person name="Nakamura R."/>
        </authorList>
    </citation>
    <scope>NUCLEOTIDE SEQUENCE [LARGE SCALE GENOMIC DNA]</scope>
    <source>
        <strain evidence="2">110S</strain>
    </source>
</reference>
<reference evidence="1 2" key="1">
    <citation type="journal article" date="2015" name="Genome Announc.">
        <title>Draft Genome Sequence of a Heterotrophic Facultative Anaerobic Thermophilic Bacterium, Ardenticatena maritima Strain 110ST.</title>
        <authorList>
            <person name="Kawaichi S."/>
            <person name="Yoshida T."/>
            <person name="Sako Y."/>
            <person name="Nakamura R."/>
        </authorList>
    </citation>
    <scope>NUCLEOTIDE SEQUENCE [LARGE SCALE GENOMIC DNA]</scope>
    <source>
        <strain evidence="1 2">110S</strain>
    </source>
</reference>
<dbReference type="EMBL" id="BBZA01000157">
    <property type="protein sequence ID" value="GAP63496.1"/>
    <property type="molecule type" value="Genomic_DNA"/>
</dbReference>
<protein>
    <submittedName>
        <fullName evidence="1">Uncharacterized protein</fullName>
    </submittedName>
</protein>
<dbReference type="SUPFAM" id="SSF63829">
    <property type="entry name" value="Calcium-dependent phosphotriesterase"/>
    <property type="match status" value="1"/>
</dbReference>
<evidence type="ECO:0000313" key="2">
    <source>
        <dbReference type="Proteomes" id="UP000037784"/>
    </source>
</evidence>
<organism evidence="1 2">
    <name type="scientific">Ardenticatena maritima</name>
    <dbReference type="NCBI Taxonomy" id="872965"/>
    <lineage>
        <taxon>Bacteria</taxon>
        <taxon>Bacillati</taxon>
        <taxon>Chloroflexota</taxon>
        <taxon>Ardenticatenia</taxon>
        <taxon>Ardenticatenales</taxon>
        <taxon>Ardenticatenaceae</taxon>
        <taxon>Ardenticatena</taxon>
    </lineage>
</organism>
<name>A0A0M8KAA2_9CHLR</name>
<sequence length="373" mass="40670">MVPILLIMAAVLLFWRSGAVNSQAWQEILTAADTQIALAEQLDLAGDREGAQQAILQARVALDEAADMRPDAKEVALLEARLAQIEGRVLRIVHVEPQALATFGASVVPGELVVRGSAVYVLDRAEGRIWWFDATQPPTEPLDRLSPVLAPNGTTVRQPLRLMTWMPTGGTRTTEALLALGGAELYEYLPSGLVRFVPSYIPAEAEIVSLGHYQGNLYLLDSTARQVWKYVPDNVGTYTTPPTEWVQPDAQAELTAPVDFAIDGDIYFLEADGGVVKMTAGQVRPFTLEPVSPPIEAPVALFTDELAPDRPMFYLYIATQDRVLVFDKQGALFAQYTNAADWGAITDVAADETSGLIYVLTTRGVYAFPLRAP</sequence>
<proteinExistence type="predicted"/>
<dbReference type="InParanoid" id="A0A0M8KAA2"/>
<dbReference type="Proteomes" id="UP000037784">
    <property type="component" value="Unassembled WGS sequence"/>
</dbReference>